<evidence type="ECO:0000313" key="2">
    <source>
        <dbReference type="EMBL" id="AUD04185.1"/>
    </source>
</evidence>
<sequence length="569" mass="64522">MSTQPQEAQRTNRQDAYDRRVAEERSLTDRYKSDINLVTYLIDQGWQPIKGKHGKNWAALEEESTGRKITVHRVQETGHYAYKSFQDNRDRGTIINMVSNKLNLDLGSRDGWKQLHAHLSPLVGNVYTSHESIRPIGLKDIRRLDETTTARLLNIEPLHQRNWLYSRHIDDKTIDAPEFKGQIVQRPFETKNGYTGINTAFPMRNMEHIVTLNTRNASHNMLVSPKHDSVWLSNVIPGVKPREIVITENPIDALSHYQLHPPRQAGDRLYVSTGGQPGGLQLPTLQKIIDTIKPERFILANDNDFSGIRFNIQYMGSLKLPGQPDQTWQAYMTEGNQKTGNPNQLRLTLPKGVESPPGKSPDELTQRIVSVMNQGHLVDETKAKVKVGKTYLGDTEITVDIPNNRPMLIRAENLTKEIRLTDNHFYVNRSVEKDFNDDLKVKADKIQQEIDKIRANRPENRQHEPITLQPEWLVKLQSQFKNDPAAIANQKSTVKVGPTGLPLHQYEKGAVNNELPKDGAKRIRKDTPATVPQNSQTVPPSGKPVDPKEGVKPAVTTDKPVPANRIRRS</sequence>
<dbReference type="Pfam" id="PF13155">
    <property type="entry name" value="Toprim_2"/>
    <property type="match status" value="1"/>
</dbReference>
<dbReference type="RefSeq" id="WP_100990251.1">
    <property type="nucleotide sequence ID" value="NZ_CP025096.1"/>
</dbReference>
<evidence type="ECO:0000313" key="3">
    <source>
        <dbReference type="Proteomes" id="UP000232883"/>
    </source>
</evidence>
<dbReference type="AlphaFoldDB" id="A0A2K8Z2V3"/>
<gene>
    <name evidence="2" type="ORF">CWM47_21505</name>
</gene>
<dbReference type="KEGG" id="spir:CWM47_21505"/>
<dbReference type="CDD" id="cd01029">
    <property type="entry name" value="TOPRIM_primases"/>
    <property type="match status" value="1"/>
</dbReference>
<dbReference type="OrthoDB" id="1032058at2"/>
<dbReference type="InterPro" id="IPR034154">
    <property type="entry name" value="TOPRIM_DnaG/twinkle"/>
</dbReference>
<organism evidence="2 3">
    <name type="scientific">Spirosoma pollinicola</name>
    <dbReference type="NCBI Taxonomy" id="2057025"/>
    <lineage>
        <taxon>Bacteria</taxon>
        <taxon>Pseudomonadati</taxon>
        <taxon>Bacteroidota</taxon>
        <taxon>Cytophagia</taxon>
        <taxon>Cytophagales</taxon>
        <taxon>Cytophagaceae</taxon>
        <taxon>Spirosoma</taxon>
    </lineage>
</organism>
<reference evidence="2 3" key="1">
    <citation type="submission" date="2017-11" db="EMBL/GenBank/DDBJ databases">
        <title>Taxonomic description and genome sequences of Spirosoma HA7 sp. nov., isolated from pollen microhabitat of Corylus avellana.</title>
        <authorList>
            <person name="Ambika Manirajan B."/>
            <person name="Suarez C."/>
            <person name="Ratering S."/>
            <person name="Geissler-Plaum R."/>
            <person name="Cardinale M."/>
            <person name="Sylvia S."/>
        </authorList>
    </citation>
    <scope>NUCLEOTIDE SEQUENCE [LARGE SCALE GENOMIC DNA]</scope>
    <source>
        <strain evidence="2 3">HA7</strain>
    </source>
</reference>
<dbReference type="Proteomes" id="UP000232883">
    <property type="component" value="Chromosome"/>
</dbReference>
<evidence type="ECO:0000256" key="1">
    <source>
        <dbReference type="SAM" id="MobiDB-lite"/>
    </source>
</evidence>
<feature type="region of interest" description="Disordered" evidence="1">
    <location>
        <begin position="1"/>
        <end position="21"/>
    </location>
</feature>
<protein>
    <recommendedName>
        <fullName evidence="4">Toprim domain-containing protein</fullName>
    </recommendedName>
</protein>
<accession>A0A2K8Z2V3</accession>
<feature type="region of interest" description="Disordered" evidence="1">
    <location>
        <begin position="522"/>
        <end position="569"/>
    </location>
</feature>
<evidence type="ECO:0008006" key="4">
    <source>
        <dbReference type="Google" id="ProtNLM"/>
    </source>
</evidence>
<name>A0A2K8Z2V3_9BACT</name>
<proteinExistence type="predicted"/>
<dbReference type="EMBL" id="CP025096">
    <property type="protein sequence ID" value="AUD04185.1"/>
    <property type="molecule type" value="Genomic_DNA"/>
</dbReference>
<feature type="compositionally biased region" description="Polar residues" evidence="1">
    <location>
        <begin position="530"/>
        <end position="539"/>
    </location>
</feature>
<feature type="compositionally biased region" description="Basic and acidic residues" evidence="1">
    <location>
        <begin position="10"/>
        <end position="21"/>
    </location>
</feature>
<keyword evidence="3" id="KW-1185">Reference proteome</keyword>